<name>A0A0J8TZI4_9MYCO</name>
<dbReference type="AlphaFoldDB" id="A0A0J8TZI4"/>
<gene>
    <name evidence="1" type="ORF">ACT17_28620</name>
</gene>
<protein>
    <submittedName>
        <fullName evidence="1">Uncharacterized protein</fullName>
    </submittedName>
</protein>
<sequence>MSLLELPVKESRARLDEIERAVRQVLADNGGRASVSDLKRATQQRTGCSADDVAVALSRLETDLTDDGLIYLVD</sequence>
<evidence type="ECO:0000313" key="2">
    <source>
        <dbReference type="Proteomes" id="UP000037594"/>
    </source>
</evidence>
<dbReference type="PATRIC" id="fig|451644.5.peg.5866"/>
<dbReference type="Proteomes" id="UP000037594">
    <property type="component" value="Unassembled WGS sequence"/>
</dbReference>
<comment type="caution">
    <text evidence="1">The sequence shown here is derived from an EMBL/GenBank/DDBJ whole genome shotgun (WGS) entry which is preliminary data.</text>
</comment>
<reference evidence="1 2" key="1">
    <citation type="submission" date="2015-06" db="EMBL/GenBank/DDBJ databases">
        <title>Genome sequence of Mycobacterium conceptionense strain MLE.</title>
        <authorList>
            <person name="Greninger A.L."/>
            <person name="Cunningham G."/>
            <person name="Chiu C.Y."/>
            <person name="Miller S."/>
        </authorList>
    </citation>
    <scope>NUCLEOTIDE SEQUENCE [LARGE SCALE GENOMIC DNA]</scope>
    <source>
        <strain evidence="1 2">MLE</strain>
    </source>
</reference>
<organism evidence="1 2">
    <name type="scientific">Mycolicibacterium conceptionense</name>
    <dbReference type="NCBI Taxonomy" id="451644"/>
    <lineage>
        <taxon>Bacteria</taxon>
        <taxon>Bacillati</taxon>
        <taxon>Actinomycetota</taxon>
        <taxon>Actinomycetes</taxon>
        <taxon>Mycobacteriales</taxon>
        <taxon>Mycobacteriaceae</taxon>
        <taxon>Mycolicibacterium</taxon>
    </lineage>
</organism>
<evidence type="ECO:0000313" key="1">
    <source>
        <dbReference type="EMBL" id="KMV14768.1"/>
    </source>
</evidence>
<accession>A0A0J8TZI4</accession>
<dbReference type="EMBL" id="LFOD01000040">
    <property type="protein sequence ID" value="KMV14768.1"/>
    <property type="molecule type" value="Genomic_DNA"/>
</dbReference>
<proteinExistence type="predicted"/>